<accession>A0A165JMY5</accession>
<feature type="compositionally biased region" description="Basic and acidic residues" evidence="1">
    <location>
        <begin position="88"/>
        <end position="105"/>
    </location>
</feature>
<dbReference type="InterPro" id="IPR018824">
    <property type="entry name" value="Conidiation-specific_6"/>
</dbReference>
<evidence type="ECO:0000313" key="3">
    <source>
        <dbReference type="Proteomes" id="UP000076842"/>
    </source>
</evidence>
<feature type="compositionally biased region" description="Polar residues" evidence="1">
    <location>
        <begin position="20"/>
        <end position="34"/>
    </location>
</feature>
<protein>
    <recommendedName>
        <fullName evidence="4">Conidiation protein 6</fullName>
    </recommendedName>
</protein>
<proteinExistence type="predicted"/>
<dbReference type="InParanoid" id="A0A165JMY5"/>
<name>A0A165JMY5_9BASI</name>
<evidence type="ECO:0000313" key="2">
    <source>
        <dbReference type="EMBL" id="KZT62055.1"/>
    </source>
</evidence>
<organism evidence="2 3">
    <name type="scientific">Calocera cornea HHB12733</name>
    <dbReference type="NCBI Taxonomy" id="1353952"/>
    <lineage>
        <taxon>Eukaryota</taxon>
        <taxon>Fungi</taxon>
        <taxon>Dikarya</taxon>
        <taxon>Basidiomycota</taxon>
        <taxon>Agaricomycotina</taxon>
        <taxon>Dacrymycetes</taxon>
        <taxon>Dacrymycetales</taxon>
        <taxon>Dacrymycetaceae</taxon>
        <taxon>Calocera</taxon>
    </lineage>
</organism>
<keyword evidence="3" id="KW-1185">Reference proteome</keyword>
<dbReference type="InterPro" id="IPR052670">
    <property type="entry name" value="UPF0654_domain"/>
</dbReference>
<sequence>MSFTENSHNVTGGVKAAIHNPNTSEASFVQASTHARSRANERLDDFDGGMEDSTDGNANPGGRTEDGKEVNHVIGGHKAALHNPNSSEEARNKARNVLEEHDVEM</sequence>
<feature type="region of interest" description="Disordered" evidence="1">
    <location>
        <begin position="1"/>
        <end position="105"/>
    </location>
</feature>
<evidence type="ECO:0000256" key="1">
    <source>
        <dbReference type="SAM" id="MobiDB-lite"/>
    </source>
</evidence>
<dbReference type="AlphaFoldDB" id="A0A165JMY5"/>
<dbReference type="GO" id="GO:0005737">
    <property type="term" value="C:cytoplasm"/>
    <property type="evidence" value="ECO:0007669"/>
    <property type="project" value="TreeGrafter"/>
</dbReference>
<dbReference type="PANTHER" id="PTHR36576:SF1">
    <property type="entry name" value="UPF0654 PROTEIN C11D3.01C-RELATED"/>
    <property type="match status" value="1"/>
</dbReference>
<reference evidence="2 3" key="1">
    <citation type="journal article" date="2016" name="Mol. Biol. Evol.">
        <title>Comparative Genomics of Early-Diverging Mushroom-Forming Fungi Provides Insights into the Origins of Lignocellulose Decay Capabilities.</title>
        <authorList>
            <person name="Nagy L.G."/>
            <person name="Riley R."/>
            <person name="Tritt A."/>
            <person name="Adam C."/>
            <person name="Daum C."/>
            <person name="Floudas D."/>
            <person name="Sun H."/>
            <person name="Yadav J.S."/>
            <person name="Pangilinan J."/>
            <person name="Larsson K.H."/>
            <person name="Matsuura K."/>
            <person name="Barry K."/>
            <person name="Labutti K."/>
            <person name="Kuo R."/>
            <person name="Ohm R.A."/>
            <person name="Bhattacharya S.S."/>
            <person name="Shirouzu T."/>
            <person name="Yoshinaga Y."/>
            <person name="Martin F.M."/>
            <person name="Grigoriev I.V."/>
            <person name="Hibbett D.S."/>
        </authorList>
    </citation>
    <scope>NUCLEOTIDE SEQUENCE [LARGE SCALE GENOMIC DNA]</scope>
    <source>
        <strain evidence="2 3">HHB12733</strain>
    </source>
</reference>
<feature type="compositionally biased region" description="Polar residues" evidence="1">
    <location>
        <begin position="1"/>
        <end position="10"/>
    </location>
</feature>
<dbReference type="EMBL" id="KV423919">
    <property type="protein sequence ID" value="KZT62055.1"/>
    <property type="molecule type" value="Genomic_DNA"/>
</dbReference>
<dbReference type="Pfam" id="PF10346">
    <property type="entry name" value="Con-6"/>
    <property type="match status" value="2"/>
</dbReference>
<dbReference type="OrthoDB" id="5419162at2759"/>
<gene>
    <name evidence="2" type="ORF">CALCODRAFT_479533</name>
</gene>
<evidence type="ECO:0008006" key="4">
    <source>
        <dbReference type="Google" id="ProtNLM"/>
    </source>
</evidence>
<dbReference type="Proteomes" id="UP000076842">
    <property type="component" value="Unassembled WGS sequence"/>
</dbReference>
<dbReference type="PANTHER" id="PTHR36576">
    <property type="entry name" value="UPF0654 PROTEIN C11D3.01C-RELATED"/>
    <property type="match status" value="1"/>
</dbReference>